<dbReference type="Proteomes" id="UP000634668">
    <property type="component" value="Unassembled WGS sequence"/>
</dbReference>
<reference evidence="1" key="1">
    <citation type="journal article" date="2014" name="Int. J. Syst. Evol. Microbiol.">
        <title>Complete genome sequence of Corynebacterium casei LMG S-19264T (=DSM 44701T), isolated from a smear-ripened cheese.</title>
        <authorList>
            <consortium name="US DOE Joint Genome Institute (JGI-PGF)"/>
            <person name="Walter F."/>
            <person name="Albersmeier A."/>
            <person name="Kalinowski J."/>
            <person name="Ruckert C."/>
        </authorList>
    </citation>
    <scope>NUCLEOTIDE SEQUENCE</scope>
    <source>
        <strain evidence="1">KCTC 12113</strain>
    </source>
</reference>
<proteinExistence type="predicted"/>
<evidence type="ECO:0000313" key="1">
    <source>
        <dbReference type="EMBL" id="GGW30803.1"/>
    </source>
</evidence>
<keyword evidence="2" id="KW-1185">Reference proteome</keyword>
<dbReference type="Pfam" id="PF13585">
    <property type="entry name" value="CHU_C"/>
    <property type="match status" value="1"/>
</dbReference>
<name>A0A918MJF5_9FLAO</name>
<dbReference type="EMBL" id="BMWP01000008">
    <property type="protein sequence ID" value="GGW30803.1"/>
    <property type="molecule type" value="Genomic_DNA"/>
</dbReference>
<accession>A0A918MJF5</accession>
<dbReference type="NCBIfam" id="TIGR04131">
    <property type="entry name" value="Bac_Flav_CTERM"/>
    <property type="match status" value="1"/>
</dbReference>
<organism evidence="1 2">
    <name type="scientific">Arenibacter certesii</name>
    <dbReference type="NCBI Taxonomy" id="228955"/>
    <lineage>
        <taxon>Bacteria</taxon>
        <taxon>Pseudomonadati</taxon>
        <taxon>Bacteroidota</taxon>
        <taxon>Flavobacteriia</taxon>
        <taxon>Flavobacteriales</taxon>
        <taxon>Flavobacteriaceae</taxon>
        <taxon>Arenibacter</taxon>
    </lineage>
</organism>
<dbReference type="InterPro" id="IPR026341">
    <property type="entry name" value="T9SS_type_B"/>
</dbReference>
<dbReference type="InterPro" id="IPR025667">
    <property type="entry name" value="SprB_repeat"/>
</dbReference>
<evidence type="ECO:0000313" key="2">
    <source>
        <dbReference type="Proteomes" id="UP000634668"/>
    </source>
</evidence>
<dbReference type="Pfam" id="PF13573">
    <property type="entry name" value="SprB"/>
    <property type="match status" value="3"/>
</dbReference>
<sequence length="2792" mass="296070">MTADIPSALSIVNSEVALMLEADKELAPLKIKDLTLLQPNTTPAVMFATIITNADAYDNCNNDGSSMASYALCGDFDDRLVALQGSYSSYDWQQFSPGSGCTFNVDDKCANTNIGCWNTISTNNIFNIDASSISSSTGAGYRVRVNGTGPYYYFNVKKSTITQTFVKRDFVCGTPGRIQITNLSSSYEYSIDNGIGFGPWQGAIFSDLVPGTYVVKARLQNTQNTCEYLYDPIVIEQRDIDIEMTYVDAQCSGDTGSISVAVRNVPGPYKYTLLDASGSPQEFTSFIAADNYIFSAVGFGTYSVSVETQQCKGDTALGIPPPSQDLDVNGNPIVIGEGMVAMDASTEVNNSFGCSVASVDISVKTSGGTAPYTFVVNGTGPSSSAYTSDAVYTVTSPGSYDFLITDSKGCTITASANVEELTPPNIMVSGIDGNCTNGGAKLDFNVVDAKGYNLSFRASPSDTWSTNPMITVPAGSYPTIQVRYQQGGFDCIMDMSNSVTVATTGAISGNAVKILDRTCDGMGGPIGGQIEFQGPFSGGSGSGYVFSVSGDAPVNFSTKTVYSNLAPGTYTPIIRDNGGCRLELTPITISDIDPPKAISFSQNNINCSVGTVDVQLTVTSNHSITKYEVVGPGPNIDNGSNDTFTGLNTATAYQFRVTDVNGCTYTKSFTAANISSIRARVKSGGDTQVCTGATDGTGSFIIDGFANSYTYTINGGPESVPQNSSEVVLPPSGMGTYEITVTDIDTGCTETASITILEPSTLLSLTGTVTDMSCANSNRGRVVANSTGGWSNHRYTLTPPTGAVIGPTSNRTFANLSQVGAYTMTVTDSEGCVETFNFNLTSISAPTLTLDSGASDFCFIPGTGATVAVSSAEGSAPLSSHQYQINGITSWQSSPVFTGVPQGNHTIQVRDGNNCSHSINVTVRGRLRVTTAIESDIPCGTDPGQVRVRVSGGYLSGPGPKQYEVSSDSGSSFGPPQALMSTNFLFDTSTPGIYIFRVTDNEGCVSESNPLVMDPPVGIDASANVAAASCGRTNNGIITVVPNAAIGVPPYEVNFDGRGFSSQTTYSNLNAGQTYSYIVRDSRGCVFTGSETIGTNSALPPNATVLAVDATCSPSGVYGEIEVTGVSDGSPNFTFILQNQFGAEVTRSGPTASTSHTFGGLTPGTYTVVTMDSAGCRDLDTVSIGQNMVTVVPDPITPLTCSTTGFTNTVEINGGIGPFEIRLVEDPANSFEPVNSPLRRHTFNGLQFGITYTVEVLDTNTGCIYVDSIEPVDGPTLLDVTATSTTGFCDVNRNGEIVYTIDGFNLGDELRIELVNNSNGSTMELATVIPTSVSYSNSHLTLSGNYQILVTNVTDECTDSASITIDPNLPSIDILTQRPANCNADGSITVQGTGGTGAPYEFAFMDQGNTPNLGDFVTETTFFAPAGNYDVYVKDTNGCTSFNIATVIQLEPNVTPPVITVVNQCDVNATSFEVYVSVPSTINTPRFTLGGESQFGVLNGALYEATFYVNSPGSYPVELVDGNGCTIQANAEVYEFLAVSGGFSTDPDCFNPDGTITSEVVGGSNNFSYQLQNESGGNIGTPLLGDRLAGIFTGLVAGNYRIYIEDTETLCNDTVIVNLESPIAPVIAEVNKQDIFCNGANNGSINILLQTGSELNGPIEYQLLDFDTRALITNNTSGSFGNLSPGRYEVEVISARNCSDQSGLIDVEEPLDFTISASAPDFACEVGANRYSSTIITVNVEDPGTEGSGYQFSITGHGNYQTSNTFEIIDNGNPRDITVYAVDGNGCRTEFVIPTINPPTDVVPTLSVDKVLDCKDPEQIRIDVVGTNNFTVTINSIVPMAPITVSGDNFVIIDLPAAGDYLFEITDNIGSCTYPLPKHTVNEPIVPMAVINEVKPITCFGADDGELTINVTNYSGNYTYNVYRSNDISASTSIRTGMSNTNNNPERITDLPGGNFYVVISSDDVPYCSGSSNVATIRTPNGPLSVSGMEIGNVSCNDNRGKIVATGLGGWDIAPYEYSLSLESPLGSNNFIETVAFTVNSEFNGLSSGNYKIAIRDVEGCEATYDILLSPIEPVVAAIREPQGLVCPGGNNAVLEAYDPTTGDVVTGTSGASGGVVGAGYKYQLLYLGSDDINDELSRGGLQDSPTFEGVTGGFISAGWYAIEVSSSYECIGHTQPYYVNPPAPIQPRLVQVQAPGCGGAGQIRLSVQNPESGYVYEYRLYNAPPSDPYVEMIGTSVLMDVGPGFYRYDIRKKDISGANVCKSVRSQGISLVDAEQVELVPNMPDDISCASEMDGRIESFAAGGVGNYQYTLYAGDPGDPFSPNATSTIIRPAQDHGTFEELLEGMEYYIGVTSGLSCGEVKGPMEIVRPAVIEFNAVPNQVSCYGQEDGSISIDLISGGEGLVQFAISPDFNKFYSDPVSPNAYTFTDLAPGDYEVLIQDEKGCSEKVVLTISQPDALSASFISSSETCINASDGSAQLTASGGTPFLDVLSGATYFETKIIGPNSIGDEVFSRNDSLFMDNLIGGKTYVVFIRDAMGCETDVIVPISIGVDLTSEPNVEYGCEGIFPNNTVNIRMADTTLLSHLLFSLDEDDLTVANTQTTFGNLPAGDHTVYIYHENGCSTYVEFSIDAFDPLTLVAVKTGPNEITATATGGFGGYEFFFQGESQGSDNVFLSNQDANVTVRVVDQNGCEALVSIPFKFTGQLNIPNFFTPNGDGKNDTWFPGNKDFFPNMEVKIYDRYGRVVAVLNEVSGWDGTYEGREMPSGDYWYEVNANDQEKQRFMGHFTLYR</sequence>
<dbReference type="RefSeq" id="WP_229797165.1">
    <property type="nucleotide sequence ID" value="NZ_BMWP01000008.1"/>
</dbReference>
<gene>
    <name evidence="1" type="primary">sprB</name>
    <name evidence="1" type="ORF">GCM10007383_15030</name>
</gene>
<reference evidence="1" key="2">
    <citation type="submission" date="2020-09" db="EMBL/GenBank/DDBJ databases">
        <authorList>
            <person name="Sun Q."/>
            <person name="Kim S."/>
        </authorList>
    </citation>
    <scope>NUCLEOTIDE SEQUENCE</scope>
    <source>
        <strain evidence="1">KCTC 12113</strain>
    </source>
</reference>
<protein>
    <submittedName>
        <fullName evidence="1">T9SS C-terminal target domain-containing protein</fullName>
    </submittedName>
</protein>
<comment type="caution">
    <text evidence="1">The sequence shown here is derived from an EMBL/GenBank/DDBJ whole genome shotgun (WGS) entry which is preliminary data.</text>
</comment>